<dbReference type="InterPro" id="IPR003594">
    <property type="entry name" value="HATPase_dom"/>
</dbReference>
<evidence type="ECO:0000313" key="10">
    <source>
        <dbReference type="EMBL" id="MBW4562779.1"/>
    </source>
</evidence>
<keyword evidence="7" id="KW-0067">ATP-binding</keyword>
<dbReference type="PRINTS" id="PR00344">
    <property type="entry name" value="BCTRLSENSOR"/>
</dbReference>
<evidence type="ECO:0000256" key="4">
    <source>
        <dbReference type="ARBA" id="ARBA00022679"/>
    </source>
</evidence>
<reference evidence="10" key="2">
    <citation type="journal article" date="2022" name="Microbiol. Resour. Announc.">
        <title>Metagenome Sequencing to Explore Phylogenomics of Terrestrial Cyanobacteria.</title>
        <authorList>
            <person name="Ward R.D."/>
            <person name="Stajich J.E."/>
            <person name="Johansen J.R."/>
            <person name="Huntemann M."/>
            <person name="Clum A."/>
            <person name="Foster B."/>
            <person name="Foster B."/>
            <person name="Roux S."/>
            <person name="Palaniappan K."/>
            <person name="Varghese N."/>
            <person name="Mukherjee S."/>
            <person name="Reddy T.B.K."/>
            <person name="Daum C."/>
            <person name="Copeland A."/>
            <person name="Chen I.A."/>
            <person name="Ivanova N.N."/>
            <person name="Kyrpides N.C."/>
            <person name="Shapiro N."/>
            <person name="Eloe-Fadrosh E.A."/>
            <person name="Pietrasiak N."/>
        </authorList>
    </citation>
    <scope>NUCLEOTIDE SEQUENCE</scope>
    <source>
        <strain evidence="10">JT2-VF2</strain>
    </source>
</reference>
<proteinExistence type="predicted"/>
<sequence length="73" mass="8121">MSAKTNGIGIDNTNLLKIFDPFFTTKSVGKGIGLGLTISYQIIQKHQGDIKVVSHLNKETEVTIQLPYLLQKY</sequence>
<evidence type="ECO:0000256" key="6">
    <source>
        <dbReference type="ARBA" id="ARBA00022777"/>
    </source>
</evidence>
<feature type="domain" description="Histidine kinase" evidence="9">
    <location>
        <begin position="1"/>
        <end position="70"/>
    </location>
</feature>
<dbReference type="InterPro" id="IPR036890">
    <property type="entry name" value="HATPase_C_sf"/>
</dbReference>
<evidence type="ECO:0000256" key="8">
    <source>
        <dbReference type="ARBA" id="ARBA00023012"/>
    </source>
</evidence>
<dbReference type="PANTHER" id="PTHR43065:SF10">
    <property type="entry name" value="PEROXIDE STRESS-ACTIVATED HISTIDINE KINASE MAK3"/>
    <property type="match status" value="1"/>
</dbReference>
<keyword evidence="5" id="KW-0547">Nucleotide-binding</keyword>
<dbReference type="PANTHER" id="PTHR43065">
    <property type="entry name" value="SENSOR HISTIDINE KINASE"/>
    <property type="match status" value="1"/>
</dbReference>
<dbReference type="EMBL" id="JAHHHN010000009">
    <property type="protein sequence ID" value="MBW4562779.1"/>
    <property type="molecule type" value="Genomic_DNA"/>
</dbReference>
<comment type="catalytic activity">
    <reaction evidence="1">
        <text>ATP + protein L-histidine = ADP + protein N-phospho-L-histidine.</text>
        <dbReference type="EC" id="2.7.13.3"/>
    </reaction>
</comment>
<evidence type="ECO:0000256" key="3">
    <source>
        <dbReference type="ARBA" id="ARBA00022553"/>
    </source>
</evidence>
<dbReference type="Proteomes" id="UP000715781">
    <property type="component" value="Unassembled WGS sequence"/>
</dbReference>
<name>A0A951PYE2_9NOST</name>
<dbReference type="SUPFAM" id="SSF55874">
    <property type="entry name" value="ATPase domain of HSP90 chaperone/DNA topoisomerase II/histidine kinase"/>
    <property type="match status" value="1"/>
</dbReference>
<evidence type="ECO:0000256" key="1">
    <source>
        <dbReference type="ARBA" id="ARBA00000085"/>
    </source>
</evidence>
<keyword evidence="6" id="KW-0418">Kinase</keyword>
<dbReference type="Pfam" id="PF02518">
    <property type="entry name" value="HATPase_c"/>
    <property type="match status" value="1"/>
</dbReference>
<dbReference type="AlphaFoldDB" id="A0A951PYE2"/>
<evidence type="ECO:0000259" key="9">
    <source>
        <dbReference type="PROSITE" id="PS50109"/>
    </source>
</evidence>
<dbReference type="InterPro" id="IPR004358">
    <property type="entry name" value="Sig_transdc_His_kin-like_C"/>
</dbReference>
<evidence type="ECO:0000256" key="5">
    <source>
        <dbReference type="ARBA" id="ARBA00022741"/>
    </source>
</evidence>
<accession>A0A951PYE2</accession>
<gene>
    <name evidence="10" type="ORF">KME32_16845</name>
</gene>
<keyword evidence="4" id="KW-0808">Transferase</keyword>
<keyword evidence="8" id="KW-0902">Two-component regulatory system</keyword>
<evidence type="ECO:0000313" key="11">
    <source>
        <dbReference type="Proteomes" id="UP000715781"/>
    </source>
</evidence>
<dbReference type="EC" id="2.7.13.3" evidence="2"/>
<dbReference type="GO" id="GO:0000160">
    <property type="term" value="P:phosphorelay signal transduction system"/>
    <property type="evidence" value="ECO:0007669"/>
    <property type="project" value="UniProtKB-KW"/>
</dbReference>
<evidence type="ECO:0000256" key="7">
    <source>
        <dbReference type="ARBA" id="ARBA00022840"/>
    </source>
</evidence>
<protein>
    <recommendedName>
        <fullName evidence="2">histidine kinase</fullName>
        <ecNumber evidence="2">2.7.13.3</ecNumber>
    </recommendedName>
</protein>
<organism evidence="10 11">
    <name type="scientific">Mojavia pulchra JT2-VF2</name>
    <dbReference type="NCBI Taxonomy" id="287848"/>
    <lineage>
        <taxon>Bacteria</taxon>
        <taxon>Bacillati</taxon>
        <taxon>Cyanobacteriota</taxon>
        <taxon>Cyanophyceae</taxon>
        <taxon>Nostocales</taxon>
        <taxon>Nostocaceae</taxon>
    </lineage>
</organism>
<dbReference type="Gene3D" id="3.30.565.10">
    <property type="entry name" value="Histidine kinase-like ATPase, C-terminal domain"/>
    <property type="match status" value="1"/>
</dbReference>
<dbReference type="GO" id="GO:0005524">
    <property type="term" value="F:ATP binding"/>
    <property type="evidence" value="ECO:0007669"/>
    <property type="project" value="UniProtKB-KW"/>
</dbReference>
<evidence type="ECO:0000256" key="2">
    <source>
        <dbReference type="ARBA" id="ARBA00012438"/>
    </source>
</evidence>
<dbReference type="GO" id="GO:0004673">
    <property type="term" value="F:protein histidine kinase activity"/>
    <property type="evidence" value="ECO:0007669"/>
    <property type="project" value="UniProtKB-EC"/>
</dbReference>
<dbReference type="InterPro" id="IPR005467">
    <property type="entry name" value="His_kinase_dom"/>
</dbReference>
<dbReference type="PROSITE" id="PS50109">
    <property type="entry name" value="HIS_KIN"/>
    <property type="match status" value="1"/>
</dbReference>
<comment type="caution">
    <text evidence="10">The sequence shown here is derived from an EMBL/GenBank/DDBJ whole genome shotgun (WGS) entry which is preliminary data.</text>
</comment>
<reference evidence="10" key="1">
    <citation type="submission" date="2021-05" db="EMBL/GenBank/DDBJ databases">
        <authorList>
            <person name="Pietrasiak N."/>
            <person name="Ward R."/>
            <person name="Stajich J.E."/>
            <person name="Kurbessoian T."/>
        </authorList>
    </citation>
    <scope>NUCLEOTIDE SEQUENCE</scope>
    <source>
        <strain evidence="10">JT2-VF2</strain>
    </source>
</reference>
<keyword evidence="3" id="KW-0597">Phosphoprotein</keyword>